<proteinExistence type="predicted"/>
<keyword evidence="1" id="KW-1133">Transmembrane helix</keyword>
<dbReference type="Proteomes" id="UP001377573">
    <property type="component" value="Chromosome"/>
</dbReference>
<protein>
    <recommendedName>
        <fullName evidence="4">Ribosomally synthesized peptide with SipW-like signal peptide</fullName>
    </recommendedName>
</protein>
<sequence length="185" mass="19123">MTNTDAPARPDRTERRSRRRPIMAFALAVLATGGIGAALTSAAWTDNTFFSAPAAGATFNLQGSTDGTTWKESAAKNSIELVVPAEKLANLLPGETRTIKLWVKNASSVNAALTSTVEYAPGNTATDFTVKPTATITGLAASLTSSGSTATDEFDLVVTTPADWPTSNQGKTGTILVTVSATATN</sequence>
<gene>
    <name evidence="2" type="ORF">V8Z62_15085</name>
</gene>
<evidence type="ECO:0000313" key="2">
    <source>
        <dbReference type="EMBL" id="WWS84585.1"/>
    </source>
</evidence>
<organism evidence="2 3">
    <name type="scientific">Microbacterium paraoxydans</name>
    <dbReference type="NCBI Taxonomy" id="199592"/>
    <lineage>
        <taxon>Bacteria</taxon>
        <taxon>Bacillati</taxon>
        <taxon>Actinomycetota</taxon>
        <taxon>Actinomycetes</taxon>
        <taxon>Micrococcales</taxon>
        <taxon>Microbacteriaceae</taxon>
        <taxon>Microbacterium</taxon>
    </lineage>
</organism>
<keyword evidence="3" id="KW-1185">Reference proteome</keyword>
<accession>A0ABZ2HRQ1</accession>
<feature type="transmembrane region" description="Helical" evidence="1">
    <location>
        <begin position="21"/>
        <end position="44"/>
    </location>
</feature>
<reference evidence="2 3" key="1">
    <citation type="submission" date="2024-02" db="EMBL/GenBank/DDBJ databases">
        <authorList>
            <person name="Alasadi S."/>
            <person name="Hussein S.A."/>
        </authorList>
    </citation>
    <scope>NUCLEOTIDE SEQUENCE [LARGE SCALE GENOMIC DNA]</scope>
    <source>
        <strain evidence="2 3">GJ_SRA_44_2022</strain>
    </source>
</reference>
<keyword evidence="1" id="KW-0472">Membrane</keyword>
<evidence type="ECO:0000313" key="3">
    <source>
        <dbReference type="Proteomes" id="UP001377573"/>
    </source>
</evidence>
<keyword evidence="1" id="KW-0812">Transmembrane</keyword>
<name>A0ABZ2HRQ1_9MICO</name>
<dbReference type="EMBL" id="CP146240">
    <property type="protein sequence ID" value="WWS84585.1"/>
    <property type="molecule type" value="Genomic_DNA"/>
</dbReference>
<evidence type="ECO:0008006" key="4">
    <source>
        <dbReference type="Google" id="ProtNLM"/>
    </source>
</evidence>
<evidence type="ECO:0000256" key="1">
    <source>
        <dbReference type="SAM" id="Phobius"/>
    </source>
</evidence>
<dbReference type="RefSeq" id="WP_062634042.1">
    <property type="nucleotide sequence ID" value="NZ_CBDRLI010000002.1"/>
</dbReference>